<dbReference type="SUPFAM" id="SSF48403">
    <property type="entry name" value="Ankyrin repeat"/>
    <property type="match status" value="1"/>
</dbReference>
<dbReference type="PANTHER" id="PTHR24134:SF9">
    <property type="entry name" value="ANKYRIN REPEAT AND SOCS BOX PROTEIN 8"/>
    <property type="match status" value="1"/>
</dbReference>
<feature type="repeat" description="ANK" evidence="3">
    <location>
        <begin position="70"/>
        <end position="94"/>
    </location>
</feature>
<keyword evidence="1" id="KW-0677">Repeat</keyword>
<proteinExistence type="predicted"/>
<dbReference type="Proteomes" id="UP000095281">
    <property type="component" value="Unplaced"/>
</dbReference>
<dbReference type="SMART" id="SM00248">
    <property type="entry name" value="ANK"/>
    <property type="match status" value="2"/>
</dbReference>
<evidence type="ECO:0000256" key="1">
    <source>
        <dbReference type="ARBA" id="ARBA00022737"/>
    </source>
</evidence>
<dbReference type="InterPro" id="IPR036770">
    <property type="entry name" value="Ankyrin_rpt-contain_sf"/>
</dbReference>
<name>A0A1I8AXW2_MELHA</name>
<dbReference type="WBParaSite" id="MhA1_Contig1000.frz3.gene11">
    <property type="protein sequence ID" value="MhA1_Contig1000.frz3.gene11"/>
    <property type="gene ID" value="MhA1_Contig1000.frz3.gene11"/>
</dbReference>
<dbReference type="PROSITE" id="PS50297">
    <property type="entry name" value="ANK_REP_REGION"/>
    <property type="match status" value="2"/>
</dbReference>
<sequence length="158" mass="17875">MEELTGQFLTAAEEGDFTKLQQMYSNNPELLMSQDRDGYTALHRAAYNDRTEICKWLLEKGADPQIRTCDGWTALHCAAFWANYEVVAILLRHGKIVPLHLAINSSSEDKHKQYLTVKYLLEAPGVEMNAVNGAGDSLLDLARRTRSDILELLKSFMK</sequence>
<evidence type="ECO:0000313" key="5">
    <source>
        <dbReference type="WBParaSite" id="MhA1_Contig1000.frz3.gene11"/>
    </source>
</evidence>
<evidence type="ECO:0000256" key="2">
    <source>
        <dbReference type="ARBA" id="ARBA00023043"/>
    </source>
</evidence>
<feature type="repeat" description="ANK" evidence="3">
    <location>
        <begin position="37"/>
        <end position="69"/>
    </location>
</feature>
<dbReference type="PANTHER" id="PTHR24134">
    <property type="entry name" value="ANKYRIN REPEAT-CONTAINING PROTEIN DDB_G0279043"/>
    <property type="match status" value="1"/>
</dbReference>
<reference evidence="5" key="1">
    <citation type="submission" date="2016-11" db="UniProtKB">
        <authorList>
            <consortium name="WormBaseParasite"/>
        </authorList>
    </citation>
    <scope>IDENTIFICATION</scope>
</reference>
<dbReference type="PROSITE" id="PS50088">
    <property type="entry name" value="ANK_REPEAT"/>
    <property type="match status" value="2"/>
</dbReference>
<evidence type="ECO:0000256" key="3">
    <source>
        <dbReference type="PROSITE-ProRule" id="PRU00023"/>
    </source>
</evidence>
<keyword evidence="4" id="KW-1185">Reference proteome</keyword>
<protein>
    <submittedName>
        <fullName evidence="5">ANK_REP_REGION domain-containing protein</fullName>
    </submittedName>
</protein>
<dbReference type="AlphaFoldDB" id="A0A1I8AXW2"/>
<keyword evidence="2 3" id="KW-0040">ANK repeat</keyword>
<accession>A0A1I8AXW2</accession>
<dbReference type="InterPro" id="IPR002110">
    <property type="entry name" value="Ankyrin_rpt"/>
</dbReference>
<organism evidence="4 5">
    <name type="scientific">Meloidogyne hapla</name>
    <name type="common">Root-knot nematode worm</name>
    <dbReference type="NCBI Taxonomy" id="6305"/>
    <lineage>
        <taxon>Eukaryota</taxon>
        <taxon>Metazoa</taxon>
        <taxon>Ecdysozoa</taxon>
        <taxon>Nematoda</taxon>
        <taxon>Chromadorea</taxon>
        <taxon>Rhabditida</taxon>
        <taxon>Tylenchina</taxon>
        <taxon>Tylenchomorpha</taxon>
        <taxon>Tylenchoidea</taxon>
        <taxon>Meloidogynidae</taxon>
        <taxon>Meloidogyninae</taxon>
        <taxon>Meloidogyne</taxon>
    </lineage>
</organism>
<dbReference type="Pfam" id="PF12796">
    <property type="entry name" value="Ank_2"/>
    <property type="match status" value="1"/>
</dbReference>
<evidence type="ECO:0000313" key="4">
    <source>
        <dbReference type="Proteomes" id="UP000095281"/>
    </source>
</evidence>
<dbReference type="Gene3D" id="1.25.40.20">
    <property type="entry name" value="Ankyrin repeat-containing domain"/>
    <property type="match status" value="2"/>
</dbReference>
<dbReference type="OMA" id="TEICKWL"/>